<gene>
    <name evidence="1" type="ORF">LSAA_4446</name>
</gene>
<proteinExistence type="predicted"/>
<keyword evidence="2" id="KW-1185">Reference proteome</keyword>
<name>A0A7R8CN51_LEPSM</name>
<evidence type="ECO:0000313" key="2">
    <source>
        <dbReference type="Proteomes" id="UP000675881"/>
    </source>
</evidence>
<dbReference type="Proteomes" id="UP000675881">
    <property type="component" value="Chromosome 13"/>
</dbReference>
<dbReference type="AlphaFoldDB" id="A0A7R8CN51"/>
<accession>A0A7R8CN51</accession>
<sequence>MPLLTPTGSKSSDTMGGSGGEGLLVDIEGVDHHGVTLVLQILQNWENGGALRRLGLQKRACFNANQLLHNQRIFRNGIHYTIAFQHLLNQLLVEEQSRLVVDEGPLRALLPY</sequence>
<organism evidence="1 2">
    <name type="scientific">Lepeophtheirus salmonis</name>
    <name type="common">Salmon louse</name>
    <name type="synonym">Caligus salmonis</name>
    <dbReference type="NCBI Taxonomy" id="72036"/>
    <lineage>
        <taxon>Eukaryota</taxon>
        <taxon>Metazoa</taxon>
        <taxon>Ecdysozoa</taxon>
        <taxon>Arthropoda</taxon>
        <taxon>Crustacea</taxon>
        <taxon>Multicrustacea</taxon>
        <taxon>Hexanauplia</taxon>
        <taxon>Copepoda</taxon>
        <taxon>Siphonostomatoida</taxon>
        <taxon>Caligidae</taxon>
        <taxon>Lepeophtheirus</taxon>
    </lineage>
</organism>
<dbReference type="EMBL" id="HG994592">
    <property type="protein sequence ID" value="CAF2827070.1"/>
    <property type="molecule type" value="Genomic_DNA"/>
</dbReference>
<evidence type="ECO:0000313" key="1">
    <source>
        <dbReference type="EMBL" id="CAF2827070.1"/>
    </source>
</evidence>
<reference evidence="1" key="1">
    <citation type="submission" date="2021-02" db="EMBL/GenBank/DDBJ databases">
        <authorList>
            <person name="Bekaert M."/>
        </authorList>
    </citation>
    <scope>NUCLEOTIDE SEQUENCE</scope>
    <source>
        <strain evidence="1">IoA-00</strain>
    </source>
</reference>
<protein>
    <submittedName>
        <fullName evidence="1">(salmon louse) hypothetical protein</fullName>
    </submittedName>
</protein>